<sequence length="337" mass="36086">MKRRNFLAAAVVAAGSLCLPSVALAQEPFVMKLGTGTLNDSQHEWMNTFARILGDKSGGRIKVEVYPASQLGASGRMIEQTQMNLIQGVVTPPEFLAGIDSRFQALAAPGLFDDLAHTQRTLDDPEFNTAFLALGADQGLMGIGLFISGPTAFASKHPWVKPEDFAGSKIRVGAADLQMAQVRALGGTPIPMPPSEVLPALQQGTLDGVLSCIPVLEGLGYMDGAKYFIETNHGVIASIAAISRDFYEELPADLQPMVIEAGREATTQVYDYSLSDIEQSKKDWVAKGGEVVELTADQRKALMEVLLPVGPQVTQGDANLNATYELLKAAIERARQG</sequence>
<evidence type="ECO:0000313" key="6">
    <source>
        <dbReference type="Proteomes" id="UP001247754"/>
    </source>
</evidence>
<comment type="caution">
    <text evidence="5">The sequence shown here is derived from an EMBL/GenBank/DDBJ whole genome shotgun (WGS) entry which is preliminary data.</text>
</comment>
<dbReference type="CDD" id="cd13603">
    <property type="entry name" value="PBP2_TRAP_Siap_TeaA_like"/>
    <property type="match status" value="1"/>
</dbReference>
<feature type="chain" id="PRO_5045449830" evidence="4">
    <location>
        <begin position="26"/>
        <end position="337"/>
    </location>
</feature>
<evidence type="ECO:0000256" key="3">
    <source>
        <dbReference type="ARBA" id="ARBA00022764"/>
    </source>
</evidence>
<protein>
    <submittedName>
        <fullName evidence="5">TRAP transporter substrate-binding protein</fullName>
    </submittedName>
</protein>
<reference evidence="5 6" key="1">
    <citation type="submission" date="2023-09" db="EMBL/GenBank/DDBJ databases">
        <title>Xinfangfangia sedmenti sp. nov., isolated the sedment.</title>
        <authorList>
            <person name="Xu L."/>
        </authorList>
    </citation>
    <scope>NUCLEOTIDE SEQUENCE [LARGE SCALE GENOMIC DNA]</scope>
    <source>
        <strain evidence="5 6">LG-4</strain>
    </source>
</reference>
<dbReference type="RefSeq" id="WP_310457644.1">
    <property type="nucleotide sequence ID" value="NZ_JAVKPH010000013.1"/>
</dbReference>
<comment type="subcellular location">
    <subcellularLocation>
        <location evidence="1">Periplasm</location>
    </subcellularLocation>
</comment>
<keyword evidence="3" id="KW-0574">Periplasm</keyword>
<accession>A0ABU1F960</accession>
<proteinExistence type="predicted"/>
<evidence type="ECO:0000256" key="4">
    <source>
        <dbReference type="SAM" id="SignalP"/>
    </source>
</evidence>
<dbReference type="PANTHER" id="PTHR33376:SF5">
    <property type="entry name" value="EXTRACYTOPLASMIC SOLUTE RECEPTOR PROTEIN"/>
    <property type="match status" value="1"/>
</dbReference>
<dbReference type="Proteomes" id="UP001247754">
    <property type="component" value="Unassembled WGS sequence"/>
</dbReference>
<dbReference type="EMBL" id="JAVKPH010000013">
    <property type="protein sequence ID" value="MDR5653406.1"/>
    <property type="molecule type" value="Genomic_DNA"/>
</dbReference>
<dbReference type="Gene3D" id="3.40.190.170">
    <property type="entry name" value="Bacterial extracellular solute-binding protein, family 7"/>
    <property type="match status" value="1"/>
</dbReference>
<dbReference type="Pfam" id="PF03480">
    <property type="entry name" value="DctP"/>
    <property type="match status" value="1"/>
</dbReference>
<evidence type="ECO:0000256" key="2">
    <source>
        <dbReference type="ARBA" id="ARBA00022729"/>
    </source>
</evidence>
<dbReference type="InterPro" id="IPR038404">
    <property type="entry name" value="TRAP_DctP_sf"/>
</dbReference>
<gene>
    <name evidence="5" type="ORF">RGD00_12380</name>
</gene>
<keyword evidence="6" id="KW-1185">Reference proteome</keyword>
<name>A0ABU1F960_9RHOB</name>
<keyword evidence="2 4" id="KW-0732">Signal</keyword>
<dbReference type="PANTHER" id="PTHR33376">
    <property type="match status" value="1"/>
</dbReference>
<evidence type="ECO:0000313" key="5">
    <source>
        <dbReference type="EMBL" id="MDR5653406.1"/>
    </source>
</evidence>
<dbReference type="NCBIfam" id="NF037995">
    <property type="entry name" value="TRAP_S1"/>
    <property type="match status" value="1"/>
</dbReference>
<evidence type="ECO:0000256" key="1">
    <source>
        <dbReference type="ARBA" id="ARBA00004418"/>
    </source>
</evidence>
<feature type="signal peptide" evidence="4">
    <location>
        <begin position="1"/>
        <end position="25"/>
    </location>
</feature>
<dbReference type="InterPro" id="IPR018389">
    <property type="entry name" value="DctP_fam"/>
</dbReference>
<organism evidence="5 6">
    <name type="scientific">Ruixingdingia sedimenti</name>
    <dbReference type="NCBI Taxonomy" id="3073604"/>
    <lineage>
        <taxon>Bacteria</taxon>
        <taxon>Pseudomonadati</taxon>
        <taxon>Pseudomonadota</taxon>
        <taxon>Alphaproteobacteria</taxon>
        <taxon>Rhodobacterales</taxon>
        <taxon>Paracoccaceae</taxon>
        <taxon>Ruixingdingia</taxon>
    </lineage>
</organism>